<dbReference type="EMBL" id="PCPP01000001">
    <property type="protein sequence ID" value="PRB85646.1"/>
    <property type="molecule type" value="Genomic_DNA"/>
</dbReference>
<evidence type="ECO:0000313" key="2">
    <source>
        <dbReference type="EMBL" id="PRB90630.1"/>
    </source>
</evidence>
<protein>
    <recommendedName>
        <fullName evidence="5">Cytochrome P460</fullName>
    </recommendedName>
</protein>
<dbReference type="OrthoDB" id="674757at2"/>
<gene>
    <name evidence="1" type="ORF">CQ022_05145</name>
    <name evidence="2" type="ORF">CQ033_07840</name>
</gene>
<evidence type="ECO:0008006" key="5">
    <source>
        <dbReference type="Google" id="ProtNLM"/>
    </source>
</evidence>
<evidence type="ECO:0000313" key="3">
    <source>
        <dbReference type="Proteomes" id="UP000238325"/>
    </source>
</evidence>
<sequence length="157" mass="18126">MKNLIVYLLLCLFIVSCGSKKEYEAVNENASLPESFDFNAMNLKVVTSSINHKKQTMMTLYGNDSAIDELKDHPENDNHKERILALITWSQKEDPYWYGAKIPNHLLSVEIVKSKEPFSENSEILYQKYEGKELRKVNADGRDRIRTILSMKPSIMP</sequence>
<name>A0A2S9CYW0_CHRCI</name>
<accession>A0A2S9CYW0</accession>
<reference evidence="3 4" key="1">
    <citation type="submission" date="2017-09" db="EMBL/GenBank/DDBJ databases">
        <title>Genomic, metabolic, and phenotypic characteristics of bacterial isolates from the natural microbiome of the model nematode Caenorhabditis elegans.</title>
        <authorList>
            <person name="Zimmermann J."/>
            <person name="Obeng N."/>
            <person name="Yang W."/>
            <person name="Obeng O."/>
            <person name="Kissoyan K."/>
            <person name="Pees B."/>
            <person name="Dirksen P."/>
            <person name="Hoppner M."/>
            <person name="Franke A."/>
            <person name="Rosenstiel P."/>
            <person name="Leippe M."/>
            <person name="Dierking K."/>
            <person name="Kaleta C."/>
            <person name="Schulenburg H."/>
        </authorList>
    </citation>
    <scope>NUCLEOTIDE SEQUENCE [LARGE SCALE GENOMIC DNA]</scope>
    <source>
        <strain evidence="1 4">MYb25</strain>
        <strain evidence="2 3">MYb44</strain>
    </source>
</reference>
<dbReference type="EMBL" id="PCPH01000002">
    <property type="protein sequence ID" value="PRB90630.1"/>
    <property type="molecule type" value="Genomic_DNA"/>
</dbReference>
<dbReference type="RefSeq" id="WP_105682045.1">
    <property type="nucleotide sequence ID" value="NZ_JBBGZD010000001.1"/>
</dbReference>
<organism evidence="1 4">
    <name type="scientific">Chryseobacterium culicis</name>
    <dbReference type="NCBI Taxonomy" id="680127"/>
    <lineage>
        <taxon>Bacteria</taxon>
        <taxon>Pseudomonadati</taxon>
        <taxon>Bacteroidota</taxon>
        <taxon>Flavobacteriia</taxon>
        <taxon>Flavobacteriales</taxon>
        <taxon>Weeksellaceae</taxon>
        <taxon>Chryseobacterium group</taxon>
        <taxon>Chryseobacterium</taxon>
    </lineage>
</organism>
<comment type="caution">
    <text evidence="1">The sequence shown here is derived from an EMBL/GenBank/DDBJ whole genome shotgun (WGS) entry which is preliminary data.</text>
</comment>
<dbReference type="Proteomes" id="UP000238534">
    <property type="component" value="Unassembled WGS sequence"/>
</dbReference>
<dbReference type="Proteomes" id="UP000238325">
    <property type="component" value="Unassembled WGS sequence"/>
</dbReference>
<dbReference type="PROSITE" id="PS51257">
    <property type="entry name" value="PROKAR_LIPOPROTEIN"/>
    <property type="match status" value="1"/>
</dbReference>
<evidence type="ECO:0000313" key="4">
    <source>
        <dbReference type="Proteomes" id="UP000238534"/>
    </source>
</evidence>
<keyword evidence="3" id="KW-1185">Reference proteome</keyword>
<evidence type="ECO:0000313" key="1">
    <source>
        <dbReference type="EMBL" id="PRB85646.1"/>
    </source>
</evidence>
<dbReference type="AlphaFoldDB" id="A0A2S9CYW0"/>
<proteinExistence type="predicted"/>